<dbReference type="PANTHER" id="PTHR43757:SF2">
    <property type="entry name" value="AMINOMETHYLTRANSFERASE, MITOCHONDRIAL"/>
    <property type="match status" value="1"/>
</dbReference>
<feature type="domain" description="Aminomethyltransferase C-terminal" evidence="10">
    <location>
        <begin position="275"/>
        <end position="352"/>
    </location>
</feature>
<evidence type="ECO:0000256" key="7">
    <source>
        <dbReference type="HAMAP-Rule" id="MF_00259"/>
    </source>
</evidence>
<dbReference type="RefSeq" id="WP_338202813.1">
    <property type="nucleotide sequence ID" value="NZ_JAEKNR010000147.1"/>
</dbReference>
<dbReference type="InterPro" id="IPR027266">
    <property type="entry name" value="TrmE/GcvT-like"/>
</dbReference>
<gene>
    <name evidence="7 11" type="primary">gcvT</name>
    <name evidence="11" type="ORF">JF922_14740</name>
</gene>
<dbReference type="Gene3D" id="3.30.70.1400">
    <property type="entry name" value="Aminomethyltransferase beta-barrel domains"/>
    <property type="match status" value="1"/>
</dbReference>
<comment type="catalytic activity">
    <reaction evidence="6 7">
        <text>N(6)-[(R)-S(8)-aminomethyldihydrolipoyl]-L-lysyl-[protein] + (6S)-5,6,7,8-tetrahydrofolate = N(6)-[(R)-dihydrolipoyl]-L-lysyl-[protein] + (6R)-5,10-methylene-5,6,7,8-tetrahydrofolate + NH4(+)</text>
        <dbReference type="Rhea" id="RHEA:16945"/>
        <dbReference type="Rhea" id="RHEA-COMP:10475"/>
        <dbReference type="Rhea" id="RHEA-COMP:10492"/>
        <dbReference type="ChEBI" id="CHEBI:15636"/>
        <dbReference type="ChEBI" id="CHEBI:28938"/>
        <dbReference type="ChEBI" id="CHEBI:57453"/>
        <dbReference type="ChEBI" id="CHEBI:83100"/>
        <dbReference type="ChEBI" id="CHEBI:83143"/>
        <dbReference type="EC" id="2.1.2.10"/>
    </reaction>
</comment>
<dbReference type="Gene3D" id="2.40.30.110">
    <property type="entry name" value="Aminomethyltransferase beta-barrel domains"/>
    <property type="match status" value="1"/>
</dbReference>
<name>A0A934K3J5_9BACT</name>
<evidence type="ECO:0000256" key="5">
    <source>
        <dbReference type="ARBA" id="ARBA00031395"/>
    </source>
</evidence>
<feature type="domain" description="GCVT N-terminal" evidence="9">
    <location>
        <begin position="7"/>
        <end position="256"/>
    </location>
</feature>
<reference evidence="11" key="1">
    <citation type="submission" date="2020-10" db="EMBL/GenBank/DDBJ databases">
        <title>Ca. Dormibacterota MAGs.</title>
        <authorList>
            <person name="Montgomery K."/>
        </authorList>
    </citation>
    <scope>NUCLEOTIDE SEQUENCE [LARGE SCALE GENOMIC DNA]</scope>
    <source>
        <strain evidence="11">SC8812_S17_10</strain>
    </source>
</reference>
<evidence type="ECO:0000259" key="9">
    <source>
        <dbReference type="Pfam" id="PF01571"/>
    </source>
</evidence>
<comment type="subunit">
    <text evidence="7">The glycine cleavage system is composed of four proteins: P, T, L and H.</text>
</comment>
<evidence type="ECO:0000313" key="11">
    <source>
        <dbReference type="EMBL" id="MBJ7599319.1"/>
    </source>
</evidence>
<dbReference type="FunFam" id="4.10.1250.10:FF:000001">
    <property type="entry name" value="Aminomethyltransferase"/>
    <property type="match status" value="1"/>
</dbReference>
<dbReference type="PIRSF" id="PIRSF006487">
    <property type="entry name" value="GcvT"/>
    <property type="match status" value="1"/>
</dbReference>
<accession>A0A934K3J5</accession>
<dbReference type="SUPFAM" id="SSF103025">
    <property type="entry name" value="Folate-binding domain"/>
    <property type="match status" value="1"/>
</dbReference>
<dbReference type="HAMAP" id="MF_00259">
    <property type="entry name" value="GcvT"/>
    <property type="match status" value="1"/>
</dbReference>
<feature type="binding site" evidence="8">
    <location>
        <position position="193"/>
    </location>
    <ligand>
        <name>substrate</name>
    </ligand>
</feature>
<sequence>MASRTPLYERHLAAGGRMVDFAGWLMPQQYTSVKEEQEAVRSRAGVFDVSHMGRFEIGGGDVASFLQGVVTNDVRKLTPNQAQYNLLCLEDGGIIDDLVVYRGPDSWTLVVNASNRGKDLAWLQQQAPPEIEIVDRSQEIGLLAVQGPAAENLLPAETADLGAIPYFGMGRATIAGVECAVSRTGYTGEDGFELFVAADRLGEVWDALLSAGIRPCGLAARDVCRLEAGLRLYGNDMDETVNPYEAGLGWTVKLKKGEFIGRDALEQVKSEGPRRQLVGLDGPGRTIPRHGADVKENGRSVGHVTSGTYSFWLGKGIGMAMVESGRTEPGRQLEIEGRGAPGRVEIAALPFYRGSVRQAARA</sequence>
<comment type="caution">
    <text evidence="11">The sequence shown here is derived from an EMBL/GenBank/DDBJ whole genome shotgun (WGS) entry which is preliminary data.</text>
</comment>
<dbReference type="SUPFAM" id="SSF101790">
    <property type="entry name" value="Aminomethyltransferase beta-barrel domain"/>
    <property type="match status" value="1"/>
</dbReference>
<dbReference type="EC" id="2.1.2.10" evidence="2 7"/>
<evidence type="ECO:0000256" key="1">
    <source>
        <dbReference type="ARBA" id="ARBA00008609"/>
    </source>
</evidence>
<keyword evidence="4 7" id="KW-0808">Transferase</keyword>
<dbReference type="AlphaFoldDB" id="A0A934K3J5"/>
<organism evidence="11 12">
    <name type="scientific">Candidatus Nephthysia bennettiae</name>
    <dbReference type="NCBI Taxonomy" id="3127016"/>
    <lineage>
        <taxon>Bacteria</taxon>
        <taxon>Bacillati</taxon>
        <taxon>Candidatus Dormiibacterota</taxon>
        <taxon>Candidatus Dormibacteria</taxon>
        <taxon>Candidatus Dormibacterales</taxon>
        <taxon>Candidatus Dormibacteraceae</taxon>
        <taxon>Candidatus Nephthysia</taxon>
    </lineage>
</organism>
<proteinExistence type="inferred from homology"/>
<dbReference type="GO" id="GO:0019464">
    <property type="term" value="P:glycine decarboxylation via glycine cleavage system"/>
    <property type="evidence" value="ECO:0007669"/>
    <property type="project" value="UniProtKB-UniRule"/>
</dbReference>
<dbReference type="InterPro" id="IPR022903">
    <property type="entry name" value="GcvT_bac"/>
</dbReference>
<dbReference type="FunFam" id="3.30.70.1400:FF:000001">
    <property type="entry name" value="Aminomethyltransferase"/>
    <property type="match status" value="1"/>
</dbReference>
<dbReference type="InterPro" id="IPR029043">
    <property type="entry name" value="GcvT/YgfZ_C"/>
</dbReference>
<evidence type="ECO:0000313" key="12">
    <source>
        <dbReference type="Proteomes" id="UP000612893"/>
    </source>
</evidence>
<dbReference type="PANTHER" id="PTHR43757">
    <property type="entry name" value="AMINOMETHYLTRANSFERASE"/>
    <property type="match status" value="1"/>
</dbReference>
<dbReference type="NCBIfam" id="TIGR00528">
    <property type="entry name" value="gcvT"/>
    <property type="match status" value="1"/>
</dbReference>
<evidence type="ECO:0000259" key="10">
    <source>
        <dbReference type="Pfam" id="PF08669"/>
    </source>
</evidence>
<dbReference type="EMBL" id="JAEKNR010000147">
    <property type="protein sequence ID" value="MBJ7599319.1"/>
    <property type="molecule type" value="Genomic_DNA"/>
</dbReference>
<dbReference type="InterPro" id="IPR028896">
    <property type="entry name" value="GcvT/YgfZ/DmdA"/>
</dbReference>
<evidence type="ECO:0000256" key="4">
    <source>
        <dbReference type="ARBA" id="ARBA00022679"/>
    </source>
</evidence>
<dbReference type="Gene3D" id="3.30.1360.120">
    <property type="entry name" value="Probable tRNA modification gtpase trme, domain 1"/>
    <property type="match status" value="1"/>
</dbReference>
<dbReference type="Pfam" id="PF01571">
    <property type="entry name" value="GCV_T"/>
    <property type="match status" value="1"/>
</dbReference>
<dbReference type="GO" id="GO:0004047">
    <property type="term" value="F:aminomethyltransferase activity"/>
    <property type="evidence" value="ECO:0007669"/>
    <property type="project" value="UniProtKB-UniRule"/>
</dbReference>
<evidence type="ECO:0000256" key="2">
    <source>
        <dbReference type="ARBA" id="ARBA00012616"/>
    </source>
</evidence>
<dbReference type="Pfam" id="PF08669">
    <property type="entry name" value="GCV_T_C"/>
    <property type="match status" value="1"/>
</dbReference>
<comment type="similarity">
    <text evidence="1 7">Belongs to the GcvT family.</text>
</comment>
<evidence type="ECO:0000256" key="8">
    <source>
        <dbReference type="PIRSR" id="PIRSR006487-1"/>
    </source>
</evidence>
<comment type="function">
    <text evidence="7">The glycine cleavage system catalyzes the degradation of glycine.</text>
</comment>
<keyword evidence="12" id="KW-1185">Reference proteome</keyword>
<dbReference type="InterPro" id="IPR006223">
    <property type="entry name" value="GcvT"/>
</dbReference>
<dbReference type="NCBIfam" id="NF001567">
    <property type="entry name" value="PRK00389.1"/>
    <property type="match status" value="1"/>
</dbReference>
<dbReference type="InterPro" id="IPR006222">
    <property type="entry name" value="GCVT_N"/>
</dbReference>
<evidence type="ECO:0000256" key="3">
    <source>
        <dbReference type="ARBA" id="ARBA00022576"/>
    </source>
</evidence>
<protein>
    <recommendedName>
        <fullName evidence="2 7">Aminomethyltransferase</fullName>
        <ecNumber evidence="2 7">2.1.2.10</ecNumber>
    </recommendedName>
    <alternativeName>
        <fullName evidence="5 7">Glycine cleavage system T protein</fullName>
    </alternativeName>
</protein>
<dbReference type="GO" id="GO:0008483">
    <property type="term" value="F:transaminase activity"/>
    <property type="evidence" value="ECO:0007669"/>
    <property type="project" value="UniProtKB-KW"/>
</dbReference>
<dbReference type="Proteomes" id="UP000612893">
    <property type="component" value="Unassembled WGS sequence"/>
</dbReference>
<dbReference type="InterPro" id="IPR013977">
    <property type="entry name" value="GcvT_C"/>
</dbReference>
<keyword evidence="3 7" id="KW-0032">Aminotransferase</keyword>
<dbReference type="Gene3D" id="4.10.1250.10">
    <property type="entry name" value="Aminomethyltransferase fragment"/>
    <property type="match status" value="1"/>
</dbReference>
<evidence type="ECO:0000256" key="6">
    <source>
        <dbReference type="ARBA" id="ARBA00047665"/>
    </source>
</evidence>